<dbReference type="Proteomes" id="UP001527866">
    <property type="component" value="Unassembled WGS sequence"/>
</dbReference>
<dbReference type="PANTHER" id="PTHR30146:SF153">
    <property type="entry name" value="LACTOSE OPERON REPRESSOR"/>
    <property type="match status" value="1"/>
</dbReference>
<evidence type="ECO:0000256" key="3">
    <source>
        <dbReference type="ARBA" id="ARBA00023163"/>
    </source>
</evidence>
<dbReference type="GO" id="GO:0003677">
    <property type="term" value="F:DNA binding"/>
    <property type="evidence" value="ECO:0007669"/>
    <property type="project" value="UniProtKB-KW"/>
</dbReference>
<comment type="caution">
    <text evidence="5">The sequence shown here is derived from an EMBL/GenBank/DDBJ whole genome shotgun (WGS) entry which is preliminary data.</text>
</comment>
<protein>
    <submittedName>
        <fullName evidence="5">LacI family DNA-binding transcriptional regulator</fullName>
    </submittedName>
</protein>
<dbReference type="Gene3D" id="1.10.260.40">
    <property type="entry name" value="lambda repressor-like DNA-binding domains"/>
    <property type="match status" value="1"/>
</dbReference>
<accession>A0ABT4TXF3</accession>
<dbReference type="Pfam" id="PF13377">
    <property type="entry name" value="Peripla_BP_3"/>
    <property type="match status" value="1"/>
</dbReference>
<dbReference type="PROSITE" id="PS50932">
    <property type="entry name" value="HTH_LACI_2"/>
    <property type="match status" value="1"/>
</dbReference>
<dbReference type="CDD" id="cd01392">
    <property type="entry name" value="HTH_LacI"/>
    <property type="match status" value="1"/>
</dbReference>
<organism evidence="5 6">
    <name type="scientific">Nocardiopsis endophytica</name>
    <dbReference type="NCBI Taxonomy" id="3018445"/>
    <lineage>
        <taxon>Bacteria</taxon>
        <taxon>Bacillati</taxon>
        <taxon>Actinomycetota</taxon>
        <taxon>Actinomycetes</taxon>
        <taxon>Streptosporangiales</taxon>
        <taxon>Nocardiopsidaceae</taxon>
        <taxon>Nocardiopsis</taxon>
    </lineage>
</organism>
<evidence type="ECO:0000313" key="5">
    <source>
        <dbReference type="EMBL" id="MDA2809364.1"/>
    </source>
</evidence>
<dbReference type="SUPFAM" id="SSF53822">
    <property type="entry name" value="Periplasmic binding protein-like I"/>
    <property type="match status" value="1"/>
</dbReference>
<keyword evidence="1" id="KW-0805">Transcription regulation</keyword>
<dbReference type="Gene3D" id="3.40.50.2300">
    <property type="match status" value="2"/>
</dbReference>
<feature type="domain" description="HTH lacI-type" evidence="4">
    <location>
        <begin position="9"/>
        <end position="65"/>
    </location>
</feature>
<evidence type="ECO:0000313" key="6">
    <source>
        <dbReference type="Proteomes" id="UP001527866"/>
    </source>
</evidence>
<dbReference type="InterPro" id="IPR010982">
    <property type="entry name" value="Lambda_DNA-bd_dom_sf"/>
</dbReference>
<dbReference type="InterPro" id="IPR028082">
    <property type="entry name" value="Peripla_BP_I"/>
</dbReference>
<evidence type="ECO:0000256" key="1">
    <source>
        <dbReference type="ARBA" id="ARBA00023015"/>
    </source>
</evidence>
<dbReference type="PANTHER" id="PTHR30146">
    <property type="entry name" value="LACI-RELATED TRANSCRIPTIONAL REPRESSOR"/>
    <property type="match status" value="1"/>
</dbReference>
<proteinExistence type="predicted"/>
<dbReference type="SUPFAM" id="SSF47413">
    <property type="entry name" value="lambda repressor-like DNA-binding domains"/>
    <property type="match status" value="1"/>
</dbReference>
<dbReference type="SMART" id="SM00354">
    <property type="entry name" value="HTH_LACI"/>
    <property type="match status" value="1"/>
</dbReference>
<gene>
    <name evidence="5" type="ORF">O4J56_01830</name>
</gene>
<dbReference type="EMBL" id="JAQFWQ010000003">
    <property type="protein sequence ID" value="MDA2809364.1"/>
    <property type="molecule type" value="Genomic_DNA"/>
</dbReference>
<dbReference type="Pfam" id="PF00356">
    <property type="entry name" value="LacI"/>
    <property type="match status" value="1"/>
</dbReference>
<keyword evidence="3" id="KW-0804">Transcription</keyword>
<evidence type="ECO:0000259" key="4">
    <source>
        <dbReference type="PROSITE" id="PS50932"/>
    </source>
</evidence>
<name>A0ABT4TXF3_9ACTN</name>
<dbReference type="InterPro" id="IPR046335">
    <property type="entry name" value="LacI/GalR-like_sensor"/>
</dbReference>
<dbReference type="InterPro" id="IPR000843">
    <property type="entry name" value="HTH_LacI"/>
</dbReference>
<reference evidence="5 6" key="1">
    <citation type="submission" date="2023-01" db="EMBL/GenBank/DDBJ databases">
        <title>Draft genome sequence of Nocardiopsis sp. RSe5-2 isolated from halophytes.</title>
        <authorList>
            <person name="Duangmal K."/>
            <person name="Chantavorakit T."/>
        </authorList>
    </citation>
    <scope>NUCLEOTIDE SEQUENCE [LARGE SCALE GENOMIC DNA]</scope>
    <source>
        <strain evidence="5 6">RSe5-2</strain>
    </source>
</reference>
<keyword evidence="6" id="KW-1185">Reference proteome</keyword>
<sequence length="337" mass="35431">MGEALRQRVTSHDVAKAAGVSRTTVSFVLNGASGQSIPEATRQAVLRAARELGYVPSAAASALRSGGVSRLVLVLAPDWEPAAVTDTALSELTRELRSLSHATLVARSAEDPDDLELVWRTVSPAAVVSLFDPSPAVRTRLERMGVPLIEVFLHSYGDRAAHEDVQSEVGRSQALHLLERGADRLAYVHPAGVREPAVPLDRLRGAREASRAHGGGEVEAVTVPAFGAPALAPIRGLLARRGGGRLGICAYNDSLAVAAVTEAAAAGIRVPQDVLVIGVDDDPVTEVVRPTVSSVRFNAGAHMRRVAAAVADAVGMRRPRPVPADPVVEVVRRESTS</sequence>
<dbReference type="RefSeq" id="WP_270683270.1">
    <property type="nucleotide sequence ID" value="NZ_JAQFWQ010000003.1"/>
</dbReference>
<keyword evidence="2 5" id="KW-0238">DNA-binding</keyword>
<evidence type="ECO:0000256" key="2">
    <source>
        <dbReference type="ARBA" id="ARBA00023125"/>
    </source>
</evidence>